<dbReference type="HOGENOM" id="CLU_014931_2_0_1"/>
<evidence type="ECO:0000256" key="7">
    <source>
        <dbReference type="ARBA" id="ARBA00022837"/>
    </source>
</evidence>
<comment type="subcellular location">
    <subcellularLocation>
        <location evidence="1">Mitochondrion inner membrane</location>
        <topology evidence="1">Multi-pass membrane protein</topology>
    </subcellularLocation>
</comment>
<feature type="repeat" description="Solcar" evidence="12">
    <location>
        <begin position="547"/>
        <end position="635"/>
    </location>
</feature>
<keyword evidence="4 12" id="KW-0812">Transmembrane</keyword>
<evidence type="ECO:0000313" key="15">
    <source>
        <dbReference type="Proteomes" id="UP000002748"/>
    </source>
</evidence>
<comment type="caution">
    <text evidence="14">The sequence shown here is derived from an EMBL/GenBank/DDBJ whole genome shotgun (WGS) entry which is preliminary data.</text>
</comment>
<keyword evidence="8" id="KW-1133">Transmembrane helix</keyword>
<evidence type="ECO:0000256" key="4">
    <source>
        <dbReference type="ARBA" id="ARBA00022692"/>
    </source>
</evidence>
<dbReference type="Gene3D" id="1.10.238.10">
    <property type="entry name" value="EF-hand"/>
    <property type="match status" value="2"/>
</dbReference>
<dbReference type="GO" id="GO:0015183">
    <property type="term" value="F:L-aspartate transmembrane transporter activity"/>
    <property type="evidence" value="ECO:0007669"/>
    <property type="project" value="TreeGrafter"/>
</dbReference>
<evidence type="ECO:0000256" key="3">
    <source>
        <dbReference type="ARBA" id="ARBA00022448"/>
    </source>
</evidence>
<evidence type="ECO:0000256" key="12">
    <source>
        <dbReference type="PROSITE-ProRule" id="PRU00282"/>
    </source>
</evidence>
<dbReference type="AlphaFoldDB" id="J5TIG1"/>
<evidence type="ECO:0000256" key="6">
    <source>
        <dbReference type="ARBA" id="ARBA00022792"/>
    </source>
</evidence>
<dbReference type="Pfam" id="PF13405">
    <property type="entry name" value="EF-hand_6"/>
    <property type="match status" value="2"/>
</dbReference>
<dbReference type="OrthoDB" id="2161at2759"/>
<feature type="repeat" description="Solcar" evidence="12">
    <location>
        <begin position="447"/>
        <end position="536"/>
    </location>
</feature>
<feature type="domain" description="EF-hand" evidence="13">
    <location>
        <begin position="107"/>
        <end position="142"/>
    </location>
</feature>
<dbReference type="GO" id="GO:0043490">
    <property type="term" value="P:malate-aspartate shuttle"/>
    <property type="evidence" value="ECO:0007669"/>
    <property type="project" value="TreeGrafter"/>
</dbReference>
<dbReference type="Gene3D" id="1.50.40.10">
    <property type="entry name" value="Mitochondrial carrier domain"/>
    <property type="match status" value="1"/>
</dbReference>
<evidence type="ECO:0000256" key="2">
    <source>
        <dbReference type="ARBA" id="ARBA00006375"/>
    </source>
</evidence>
<feature type="domain" description="EF-hand" evidence="13">
    <location>
        <begin position="179"/>
        <end position="214"/>
    </location>
</feature>
<keyword evidence="3" id="KW-0813">Transport</keyword>
<evidence type="ECO:0000313" key="14">
    <source>
        <dbReference type="EMBL" id="EJT51066.1"/>
    </source>
</evidence>
<keyword evidence="6" id="KW-0999">Mitochondrion inner membrane</keyword>
<reference evidence="14 15" key="1">
    <citation type="journal article" date="2012" name="Eukaryot. Cell">
        <title>Draft genome sequence of CBS 2479, the standard type strain of Trichosporon asahii.</title>
        <authorList>
            <person name="Yang R.Y."/>
            <person name="Li H.T."/>
            <person name="Zhu H."/>
            <person name="Zhou G.P."/>
            <person name="Wang M."/>
            <person name="Wang L."/>
        </authorList>
    </citation>
    <scope>NUCLEOTIDE SEQUENCE [LARGE SCALE GENOMIC DNA]</scope>
    <source>
        <strain evidence="15">ATCC 90039 / CBS 2479 / JCM 2466 / KCTC 7840 / NCYC 2677 / UAMH 7654</strain>
    </source>
</reference>
<dbReference type="PRINTS" id="PR00926">
    <property type="entry name" value="MITOCARRIER"/>
</dbReference>
<feature type="repeat" description="Solcar" evidence="12">
    <location>
        <begin position="347"/>
        <end position="438"/>
    </location>
</feature>
<dbReference type="SUPFAM" id="SSF103506">
    <property type="entry name" value="Mitochondrial carrier"/>
    <property type="match status" value="1"/>
</dbReference>
<dbReference type="GO" id="GO:0005313">
    <property type="term" value="F:L-glutamate transmembrane transporter activity"/>
    <property type="evidence" value="ECO:0007669"/>
    <property type="project" value="TreeGrafter"/>
</dbReference>
<dbReference type="InterPro" id="IPR018108">
    <property type="entry name" value="MCP_transmembrane"/>
</dbReference>
<evidence type="ECO:0000256" key="9">
    <source>
        <dbReference type="ARBA" id="ARBA00023128"/>
    </source>
</evidence>
<dbReference type="KEGG" id="tasa:A1Q1_07756"/>
<dbReference type="FunFam" id="1.50.40.10:FF:000147">
    <property type="entry name" value="Solute carrier family 25 (Mitochondrial aspartate/glutamate transporter), member 12/13"/>
    <property type="match status" value="1"/>
</dbReference>
<dbReference type="GO" id="GO:0005743">
    <property type="term" value="C:mitochondrial inner membrane"/>
    <property type="evidence" value="ECO:0007669"/>
    <property type="project" value="UniProtKB-SubCell"/>
</dbReference>
<keyword evidence="10 12" id="KW-0472">Membrane</keyword>
<sequence>MSAAASSSTSAPDNSPGVAARLASLTAPAESELNRWKRTFDKHAGVEVDGKKYLNPQQFIDAIAPTDEGFNRIKRDQYSILFRVADAHKRGLVSFEDFVLFETLLKRPDADYQLAFSVFDSDASGTIDFEEFKNVLQQNIAASGIPFNFDCDWIKLYLGKRGGNHVLGYPEFTQLIKGFQGERLRQAFHYFDKDGDGYISPEEFQRIIVEIAGHKLSDSVLERLPTLCTMNPGRKISYSEVIAFHNIIRDMDVVERIIQRAAKKSKDGRIAVSDFLNESAGNLRYGMFTPMEANIIWHFAGRGIDGKMGERLTLADFESLLDAKWQPPLQLSQVEPLAKRSFMSHAAESTFNFVQGGIAGGVGAFAVYPIDLVKTRLQNQRSNVVGEVLYRNAWDCVKKVYQNEGGVRAFYRGVLPQLVGVAPEKAIKITVNEIIRKKKTDPETGAIPLGWEIFAGGAAGGCQVAVTNPLEIVKIRLQMAGEMARVEGGAAVQRGAWHVVKQLGLMGLYKGAGACLWRDIPFSMIYFTSYAHLKKDLFAEGKQGKQLSFGELLLAAGIAGMPAAYLTTPADVVKTRLQTQARAGQTVYKGVLDGFAKIYQEEGLRALYKGGIARVIRSSPQFGVTLAVYELMHKHFPYPYGEDAAAQAHQSPRPKTTDISRVRARNGLKILLDCSSRFGTLDPSTVAKGLDTMPKQLKTTQH</sequence>
<dbReference type="InterPro" id="IPR018247">
    <property type="entry name" value="EF_Hand_1_Ca_BS"/>
</dbReference>
<evidence type="ECO:0000259" key="13">
    <source>
        <dbReference type="PROSITE" id="PS50222"/>
    </source>
</evidence>
<evidence type="ECO:0000256" key="11">
    <source>
        <dbReference type="ARBA" id="ARBA00038674"/>
    </source>
</evidence>
<evidence type="ECO:0000256" key="8">
    <source>
        <dbReference type="ARBA" id="ARBA00022989"/>
    </source>
</evidence>
<evidence type="ECO:0000256" key="5">
    <source>
        <dbReference type="ARBA" id="ARBA00022737"/>
    </source>
</evidence>
<comment type="similarity">
    <text evidence="2">Belongs to the mitochondrial carrier (TC 2.A.29) family.</text>
</comment>
<dbReference type="Proteomes" id="UP000002748">
    <property type="component" value="Unassembled WGS sequence"/>
</dbReference>
<gene>
    <name evidence="14" type="ORF">A1Q1_07756</name>
</gene>
<dbReference type="SUPFAM" id="SSF47473">
    <property type="entry name" value="EF-hand"/>
    <property type="match status" value="2"/>
</dbReference>
<dbReference type="FunFam" id="1.10.238.10:FF:000552">
    <property type="entry name" value="Probable mitochondrial carrier protein ARALAR1"/>
    <property type="match status" value="1"/>
</dbReference>
<dbReference type="RefSeq" id="XP_014182243.1">
    <property type="nucleotide sequence ID" value="XM_014326768.1"/>
</dbReference>
<dbReference type="PROSITE" id="PS50920">
    <property type="entry name" value="SOLCAR"/>
    <property type="match status" value="3"/>
</dbReference>
<organism evidence="14 15">
    <name type="scientific">Trichosporon asahii var. asahii (strain ATCC 90039 / CBS 2479 / JCM 2466 / KCTC 7840 / NBRC 103889/ NCYC 2677 / UAMH 7654)</name>
    <name type="common">Yeast</name>
    <dbReference type="NCBI Taxonomy" id="1186058"/>
    <lineage>
        <taxon>Eukaryota</taxon>
        <taxon>Fungi</taxon>
        <taxon>Dikarya</taxon>
        <taxon>Basidiomycota</taxon>
        <taxon>Agaricomycotina</taxon>
        <taxon>Tremellomycetes</taxon>
        <taxon>Trichosporonales</taxon>
        <taxon>Trichosporonaceae</taxon>
        <taxon>Trichosporon</taxon>
    </lineage>
</organism>
<dbReference type="SMART" id="SM00054">
    <property type="entry name" value="EFh"/>
    <property type="match status" value="2"/>
</dbReference>
<dbReference type="InterPro" id="IPR051028">
    <property type="entry name" value="Mito_Solute_Carrier"/>
</dbReference>
<dbReference type="PANTHER" id="PTHR45678">
    <property type="entry name" value="MITOCHONDRIAL 2-OXODICARBOXYLATE CARRIER 1-RELATED"/>
    <property type="match status" value="1"/>
</dbReference>
<dbReference type="GeneID" id="25991268"/>
<keyword evidence="7" id="KW-0106">Calcium</keyword>
<evidence type="ECO:0000256" key="1">
    <source>
        <dbReference type="ARBA" id="ARBA00004448"/>
    </source>
</evidence>
<dbReference type="PANTHER" id="PTHR45678:SF9">
    <property type="entry name" value="CALCIUM-BINDING MITOCHONDRIAL CARRIER PROTEIN ARALAR1"/>
    <property type="match status" value="1"/>
</dbReference>
<keyword evidence="9" id="KW-0496">Mitochondrion</keyword>
<name>J5TIG1_TRIAS</name>
<protein>
    <submittedName>
        <fullName evidence="14">Inner membrane protein</fullName>
    </submittedName>
</protein>
<dbReference type="PROSITE" id="PS00018">
    <property type="entry name" value="EF_HAND_1"/>
    <property type="match status" value="2"/>
</dbReference>
<dbReference type="GO" id="GO:0005509">
    <property type="term" value="F:calcium ion binding"/>
    <property type="evidence" value="ECO:0007669"/>
    <property type="project" value="InterPro"/>
</dbReference>
<dbReference type="InterPro" id="IPR023395">
    <property type="entry name" value="MCP_dom_sf"/>
</dbReference>
<dbReference type="InterPro" id="IPR011992">
    <property type="entry name" value="EF-hand-dom_pair"/>
</dbReference>
<dbReference type="CDD" id="cd00051">
    <property type="entry name" value="EFh"/>
    <property type="match status" value="2"/>
</dbReference>
<keyword evidence="5" id="KW-0677">Repeat</keyword>
<dbReference type="Pfam" id="PF00153">
    <property type="entry name" value="Mito_carr"/>
    <property type="match status" value="3"/>
</dbReference>
<dbReference type="InterPro" id="IPR002048">
    <property type="entry name" value="EF_hand_dom"/>
</dbReference>
<dbReference type="VEuPathDB" id="FungiDB:A1Q1_07756"/>
<dbReference type="PROSITE" id="PS50222">
    <property type="entry name" value="EF_HAND_2"/>
    <property type="match status" value="2"/>
</dbReference>
<dbReference type="EMBL" id="ALBS01000075">
    <property type="protein sequence ID" value="EJT51066.1"/>
    <property type="molecule type" value="Genomic_DNA"/>
</dbReference>
<accession>J5TIG1</accession>
<evidence type="ECO:0000256" key="10">
    <source>
        <dbReference type="ARBA" id="ARBA00023136"/>
    </source>
</evidence>
<dbReference type="InterPro" id="IPR002067">
    <property type="entry name" value="MCP"/>
</dbReference>
<comment type="subunit">
    <text evidence="11">Homodimer (via N-terminus).</text>
</comment>
<proteinExistence type="inferred from homology"/>